<gene>
    <name evidence="5" type="ORF">ENG67_04905</name>
</gene>
<dbReference type="Pfam" id="PF13188">
    <property type="entry name" value="PAS_8"/>
    <property type="match status" value="1"/>
</dbReference>
<feature type="domain" description="PAC" evidence="2">
    <location>
        <begin position="607"/>
        <end position="657"/>
    </location>
</feature>
<dbReference type="InterPro" id="IPR013655">
    <property type="entry name" value="PAS_fold_3"/>
</dbReference>
<dbReference type="PROSITE" id="PS50113">
    <property type="entry name" value="PAC"/>
    <property type="match status" value="2"/>
</dbReference>
<dbReference type="NCBIfam" id="TIGR00277">
    <property type="entry name" value="HDIG"/>
    <property type="match status" value="1"/>
</dbReference>
<dbReference type="InterPro" id="IPR000014">
    <property type="entry name" value="PAS"/>
</dbReference>
<dbReference type="Pfam" id="PF00989">
    <property type="entry name" value="PAS"/>
    <property type="match status" value="2"/>
</dbReference>
<dbReference type="InterPro" id="IPR035965">
    <property type="entry name" value="PAS-like_dom_sf"/>
</dbReference>
<protein>
    <submittedName>
        <fullName evidence="5">PAS domain S-box protein</fullName>
    </submittedName>
</protein>
<evidence type="ECO:0000259" key="1">
    <source>
        <dbReference type="PROSITE" id="PS50112"/>
    </source>
</evidence>
<evidence type="ECO:0000259" key="2">
    <source>
        <dbReference type="PROSITE" id="PS50113"/>
    </source>
</evidence>
<dbReference type="Proteomes" id="UP000885931">
    <property type="component" value="Unassembled WGS sequence"/>
</dbReference>
<dbReference type="PANTHER" id="PTHR43155">
    <property type="entry name" value="CYCLIC DI-GMP PHOSPHODIESTERASE PA4108-RELATED"/>
    <property type="match status" value="1"/>
</dbReference>
<dbReference type="PROSITE" id="PS51831">
    <property type="entry name" value="HD"/>
    <property type="match status" value="1"/>
</dbReference>
<dbReference type="Pfam" id="PF13487">
    <property type="entry name" value="HD_5"/>
    <property type="match status" value="1"/>
</dbReference>
<dbReference type="InterPro" id="IPR037522">
    <property type="entry name" value="HD_GYP_dom"/>
</dbReference>
<dbReference type="CDD" id="cd00130">
    <property type="entry name" value="PAS"/>
    <property type="match status" value="3"/>
</dbReference>
<feature type="domain" description="PAS" evidence="1">
    <location>
        <begin position="146"/>
        <end position="195"/>
    </location>
</feature>
<dbReference type="Gene3D" id="1.10.3210.10">
    <property type="entry name" value="Hypothetical protein af1432"/>
    <property type="match status" value="1"/>
</dbReference>
<dbReference type="GO" id="GO:0006355">
    <property type="term" value="P:regulation of DNA-templated transcription"/>
    <property type="evidence" value="ECO:0007669"/>
    <property type="project" value="InterPro"/>
</dbReference>
<dbReference type="SUPFAM" id="SSF109604">
    <property type="entry name" value="HD-domain/PDEase-like"/>
    <property type="match status" value="1"/>
</dbReference>
<proteinExistence type="predicted"/>
<feature type="domain" description="PAS" evidence="1">
    <location>
        <begin position="528"/>
        <end position="599"/>
    </location>
</feature>
<accession>A0A7C1BDZ0</accession>
<evidence type="ECO:0000313" key="5">
    <source>
        <dbReference type="EMBL" id="HDM90529.1"/>
    </source>
</evidence>
<dbReference type="Gene3D" id="3.30.450.40">
    <property type="match status" value="1"/>
</dbReference>
<feature type="domain" description="HD" evidence="3">
    <location>
        <begin position="684"/>
        <end position="806"/>
    </location>
</feature>
<dbReference type="Pfam" id="PF13185">
    <property type="entry name" value="GAF_2"/>
    <property type="match status" value="1"/>
</dbReference>
<dbReference type="EMBL" id="DRBW01000186">
    <property type="protein sequence ID" value="HDM90529.1"/>
    <property type="molecule type" value="Genomic_DNA"/>
</dbReference>
<name>A0A7C1BDZ0_UNCW3</name>
<evidence type="ECO:0000259" key="4">
    <source>
        <dbReference type="PROSITE" id="PS51832"/>
    </source>
</evidence>
<dbReference type="SMART" id="SM00086">
    <property type="entry name" value="PAC"/>
    <property type="match status" value="3"/>
</dbReference>
<dbReference type="SUPFAM" id="SSF55785">
    <property type="entry name" value="PYP-like sensor domain (PAS domain)"/>
    <property type="match status" value="4"/>
</dbReference>
<dbReference type="InterPro" id="IPR003607">
    <property type="entry name" value="HD/PDEase_dom"/>
</dbReference>
<dbReference type="NCBIfam" id="TIGR00229">
    <property type="entry name" value="sensory_box"/>
    <property type="match status" value="3"/>
</dbReference>
<dbReference type="PROSITE" id="PS51832">
    <property type="entry name" value="HD_GYP"/>
    <property type="match status" value="1"/>
</dbReference>
<dbReference type="InterPro" id="IPR029016">
    <property type="entry name" value="GAF-like_dom_sf"/>
</dbReference>
<sequence length="867" mass="97880">MGTSIDLKSLGLLFDFLVEPLFLMDDEGRILLANRVFAGMTGLDTLEGRKITEVLHFGDDDLHLILDELKKCNKRRCVVDGVALRGNPAELAVVILGELSDAENLYCGVLRKGTIQEIEEKEGEAPDLFRMLSEHALVGVYLIQGGLFRYVNPTLAAIFGYRREEIIDRLGPLDLTHPEDRELVAENTKKRLEGQADQVRYSFRGLRKDGKVILVEVLGTRVLYKGKPAVLGTLLDITEHRRMFEKIKSSEKRFRMVVENANDLILILDDKGRVLFANRKALEITGYKLSEWKGKPFSSLLLPEELDKARQIFRAVLRGEKIRRETRIFKRDGGILVVSFMAVPLKEGSKVKGAICFGKDLTKESDLEKKLSALYEVITRMPVLKDIDELVEIALDAIVSIIQLENTSVFFVDDKRKELYVKSIRGIHANIRLPLDGKGITVWVANHGKPLIVKDTRKDPRYVEGIKGMLSEIAVPIKIREKVVGVINAESPRPNAFTEDDLKLLEILAAGIGTAMENLQLIQSISLSERRYRLLTQSASDAIIWVDSRGRVKMWNRAAERLFGYAESEVLGKELYELIIPEKDRERFLKAFRRAMFGGRNKPHTSKTMEVIGLRKDGSTIPLEVSVTTVQIEEEQEVLAIIRDVSERKEAERKLRQSFRTLRKTLDEVVRTVVRIVETRDPYTAGHQMKVAELAAAIAREMGLDKRRVRTIYVAGMLHDIGKIHIPAEILSKPSALTEAEMNIIKTHPVVGYDILKNIDFDGPVAEIVLQHHERLDGSGYPRGLKGDEILLEARILGVADVVEAMASHRPYRPAMGIDKALEEIKKYSGILYDPEVVKACLRVFEKGFTWTEKGGAKAPELVYERI</sequence>
<feature type="domain" description="HD-GYP" evidence="4">
    <location>
        <begin position="662"/>
        <end position="857"/>
    </location>
</feature>
<dbReference type="SMART" id="SM00065">
    <property type="entry name" value="GAF"/>
    <property type="match status" value="1"/>
</dbReference>
<dbReference type="CDD" id="cd00077">
    <property type="entry name" value="HDc"/>
    <property type="match status" value="1"/>
</dbReference>
<dbReference type="InterPro" id="IPR003018">
    <property type="entry name" value="GAF"/>
</dbReference>
<dbReference type="InterPro" id="IPR013767">
    <property type="entry name" value="PAS_fold"/>
</dbReference>
<evidence type="ECO:0000259" key="3">
    <source>
        <dbReference type="PROSITE" id="PS51831"/>
    </source>
</evidence>
<dbReference type="PANTHER" id="PTHR43155:SF2">
    <property type="entry name" value="CYCLIC DI-GMP PHOSPHODIESTERASE PA4108"/>
    <property type="match status" value="1"/>
</dbReference>
<dbReference type="InterPro" id="IPR006674">
    <property type="entry name" value="HD_domain"/>
</dbReference>
<dbReference type="SUPFAM" id="SSF55781">
    <property type="entry name" value="GAF domain-like"/>
    <property type="match status" value="1"/>
</dbReference>
<dbReference type="SMART" id="SM00471">
    <property type="entry name" value="HDc"/>
    <property type="match status" value="1"/>
</dbReference>
<dbReference type="InterPro" id="IPR001610">
    <property type="entry name" value="PAC"/>
</dbReference>
<dbReference type="InterPro" id="IPR000700">
    <property type="entry name" value="PAS-assoc_C"/>
</dbReference>
<organism evidence="5">
    <name type="scientific">candidate division WOR-3 bacterium</name>
    <dbReference type="NCBI Taxonomy" id="2052148"/>
    <lineage>
        <taxon>Bacteria</taxon>
        <taxon>Bacteria division WOR-3</taxon>
    </lineage>
</organism>
<reference evidence="5" key="1">
    <citation type="journal article" date="2020" name="mSystems">
        <title>Genome- and Community-Level Interaction Insights into Carbon Utilization and Element Cycling Functions of Hydrothermarchaeota in Hydrothermal Sediment.</title>
        <authorList>
            <person name="Zhou Z."/>
            <person name="Liu Y."/>
            <person name="Xu W."/>
            <person name="Pan J."/>
            <person name="Luo Z.H."/>
            <person name="Li M."/>
        </authorList>
    </citation>
    <scope>NUCLEOTIDE SEQUENCE [LARGE SCALE GENOMIC DNA]</scope>
    <source>
        <strain evidence="5">HyVt-237</strain>
    </source>
</reference>
<feature type="domain" description="PAC" evidence="2">
    <location>
        <begin position="322"/>
        <end position="373"/>
    </location>
</feature>
<dbReference type="InterPro" id="IPR006675">
    <property type="entry name" value="HDIG_dom"/>
</dbReference>
<dbReference type="PROSITE" id="PS50112">
    <property type="entry name" value="PAS"/>
    <property type="match status" value="4"/>
</dbReference>
<dbReference type="SMART" id="SM00091">
    <property type="entry name" value="PAS"/>
    <property type="match status" value="4"/>
</dbReference>
<dbReference type="AlphaFoldDB" id="A0A7C1BDZ0"/>
<feature type="domain" description="PAS" evidence="1">
    <location>
        <begin position="6"/>
        <end position="47"/>
    </location>
</feature>
<comment type="caution">
    <text evidence="5">The sequence shown here is derived from an EMBL/GenBank/DDBJ whole genome shotgun (WGS) entry which is preliminary data.</text>
</comment>
<dbReference type="Gene3D" id="3.30.450.20">
    <property type="entry name" value="PAS domain"/>
    <property type="match status" value="4"/>
</dbReference>
<dbReference type="Pfam" id="PF08447">
    <property type="entry name" value="PAS_3"/>
    <property type="match status" value="1"/>
</dbReference>
<feature type="domain" description="PAS" evidence="1">
    <location>
        <begin position="250"/>
        <end position="320"/>
    </location>
</feature>